<dbReference type="EMBL" id="GEDG01023714">
    <property type="protein sequence ID" value="JAP16527.1"/>
    <property type="molecule type" value="Transcribed_RNA"/>
</dbReference>
<accession>A0A0V0H834</accession>
<reference evidence="1" key="1">
    <citation type="submission" date="2015-12" db="EMBL/GenBank/DDBJ databases">
        <title>Gene expression during late stages of embryo sac development: a critical building block for successful pollen-pistil interactions.</title>
        <authorList>
            <person name="Liu Y."/>
            <person name="Joly V."/>
            <person name="Sabar M."/>
            <person name="Matton D.P."/>
        </authorList>
    </citation>
    <scope>NUCLEOTIDE SEQUENCE</scope>
</reference>
<organism evidence="1">
    <name type="scientific">Solanum chacoense</name>
    <name type="common">Chaco potato</name>
    <dbReference type="NCBI Taxonomy" id="4108"/>
    <lineage>
        <taxon>Eukaryota</taxon>
        <taxon>Viridiplantae</taxon>
        <taxon>Streptophyta</taxon>
        <taxon>Embryophyta</taxon>
        <taxon>Tracheophyta</taxon>
        <taxon>Spermatophyta</taxon>
        <taxon>Magnoliopsida</taxon>
        <taxon>eudicotyledons</taxon>
        <taxon>Gunneridae</taxon>
        <taxon>Pentapetalae</taxon>
        <taxon>asterids</taxon>
        <taxon>lamiids</taxon>
        <taxon>Solanales</taxon>
        <taxon>Solanaceae</taxon>
        <taxon>Solanoideae</taxon>
        <taxon>Solaneae</taxon>
        <taxon>Solanum</taxon>
    </lineage>
</organism>
<proteinExistence type="predicted"/>
<dbReference type="AlphaFoldDB" id="A0A0V0H834"/>
<name>A0A0V0H834_SOLCH</name>
<sequence>MDAIYSNSNLLDANSALRLSASANWSSQACTQRPCRTLHQSLVTLPAWGLSKERARSRVIGLVLLITLRPAKTVLQLVVKERGKRLVPSLRRS</sequence>
<evidence type="ECO:0000313" key="1">
    <source>
        <dbReference type="EMBL" id="JAP16527.1"/>
    </source>
</evidence>
<protein>
    <submittedName>
        <fullName evidence="1">Putative ovule protein</fullName>
    </submittedName>
</protein>